<proteinExistence type="predicted"/>
<dbReference type="InterPro" id="IPR016024">
    <property type="entry name" value="ARM-type_fold"/>
</dbReference>
<dbReference type="SUPFAM" id="SSF48371">
    <property type="entry name" value="ARM repeat"/>
    <property type="match status" value="2"/>
</dbReference>
<protein>
    <submittedName>
        <fullName evidence="5">Tubulin specific chaperone cofactor</fullName>
    </submittedName>
</protein>
<evidence type="ECO:0000256" key="1">
    <source>
        <dbReference type="ARBA" id="ARBA00023186"/>
    </source>
</evidence>
<dbReference type="PANTHER" id="PTHR12658:SF0">
    <property type="entry name" value="TUBULIN-SPECIFIC CHAPERONE D"/>
    <property type="match status" value="1"/>
</dbReference>
<dbReference type="OrthoDB" id="1735853at2759"/>
<dbReference type="Gene3D" id="1.25.10.10">
    <property type="entry name" value="Leucine-rich Repeat Variant"/>
    <property type="match status" value="2"/>
</dbReference>
<dbReference type="GO" id="GO:0007021">
    <property type="term" value="P:tubulin complex assembly"/>
    <property type="evidence" value="ECO:0007669"/>
    <property type="project" value="InterPro"/>
</dbReference>
<keyword evidence="1" id="KW-0143">Chaperone</keyword>
<dbReference type="Proteomes" id="UP000014071">
    <property type="component" value="Unassembled WGS sequence"/>
</dbReference>
<dbReference type="GO" id="GO:0000226">
    <property type="term" value="P:microtubule cytoskeleton organization"/>
    <property type="evidence" value="ECO:0007669"/>
    <property type="project" value="TreeGrafter"/>
</dbReference>
<feature type="domain" description="Tubulin-folding cofactor D ARM repeats" evidence="4">
    <location>
        <begin position="318"/>
        <end position="560"/>
    </location>
</feature>
<dbReference type="PROSITE" id="PS50077">
    <property type="entry name" value="HEAT_REPEAT"/>
    <property type="match status" value="1"/>
</dbReference>
<evidence type="ECO:0000313" key="6">
    <source>
        <dbReference type="Proteomes" id="UP000014071"/>
    </source>
</evidence>
<dbReference type="AlphaFoldDB" id="R9P2C9"/>
<feature type="repeat" description="HEAT" evidence="2">
    <location>
        <begin position="380"/>
        <end position="417"/>
    </location>
</feature>
<reference evidence="6" key="1">
    <citation type="journal article" date="2013" name="Genome Announc.">
        <title>Draft genome sequence of the basidiomycetous yeast-like fungus Pseudozyma hubeiensis SY62, which produces an abundant amount of the biosurfactant mannosylerythritol lipids.</title>
        <authorList>
            <person name="Konishi M."/>
            <person name="Hatada Y."/>
            <person name="Horiuchi J."/>
        </authorList>
    </citation>
    <scope>NUCLEOTIDE SEQUENCE [LARGE SCALE GENOMIC DNA]</scope>
    <source>
        <strain evidence="6">SY62</strain>
    </source>
</reference>
<dbReference type="InterPro" id="IPR058033">
    <property type="entry name" value="ARM_TBCD_2nd"/>
</dbReference>
<sequence length="1211" mass="132970">MTSSEPHVEDPSAVIEEKELIRFDKAQEYLSLLSILVPSAPGTSTRHPTPPTPSTPSVTQDDVLAKLIAILDEYQDQSNLLDPYLERIVLPPVESLQRHVRSNVSFNGGEAQHRLTPEAVTRQSKLVYAYTKVRGYKTIVHYFPHEVADLPATLSFLEKLQRLCEDEPDSTAAVCWELRYVCLLWLSLICMIPFDLAKFDRSVDGIKTTASRIAAVAAYFIASPGKERDAAAVVLGRLFQRSDVQLKDHFGDFLASSLQALQSERLSPFRATGILQALCEVLKTSESAFVLKHLSSIQELLDAYDAPTHSALASNGLITKYQTKLNSRLALKLLRPRNRRYANKYHVLGASVSHLTPSTPAILDDDDEDESDTPEEVESMISYLIEALQNKDTVVRYSAAKGLARICDRLPTSFLDQVVDAMVSLFHINIPDLYSGARDLSSVSEHTWQGACMALAELSRRGLLFAQTLSEALPWILKALLFDVRRGAHSVGANVRDAACYVVWALARSNDTESIRPHALDLAKRLVAVATLDRDVSIRRAASAAFQESVGRLALFPHGIDVIRMTDFYAVSVRRNAFLECAIKVAAFEEYREYLLDHLIEIVTVHWDPAMRGLGAQAVARIAMHDAESLLPEITVRLGKRIGTSDNAVLHGTLLTLAEVCRISRTSTDGVAASKVRASCFDLLDAVRPTVFRSLGAASILQAACQLIGSSFSHTTTASPNESQTWEKVINLALARQEEPVHIAAAEAISQLSTVVNLSTKIRSTLDNWSSLTIPQQQSNALLLGALDFSLHDDLFVPVVEHLIALGTPSTKTIRNELYSPNIEVRRNASDSIARALISSRSTFNPNLIESVIRALLTGLQDYSTDQRGDVGSWVRLSSLSGLKQILILCRQRRQPLLQELFQDAVGGMWKQAAERIDHVRHAAGLSVLEVYHAYGDAEQGCKPLGYDVVADAFGSEALTTGEDGVVGMRLKDPRQAFPRICHLLVIERYRTPILEGLIVSVGSKSDLGERIIGPALTSLTTSASTTLPLTALLNDLFQLAKSNFGNNRIFIPCTTTVNLLLENGASQGGLERDALIRWLKMTMTNVAKIKAVQRVVVSATLAANAVLAIKSCESDKDDLVEILRKASEVFLGHPFPTVRVKMAEQLYAVLSSSCSFDDAEEGEDESEGKSKMQVWEELEAALLDTKWGATTGADVEAIRVVTTALPRVLE</sequence>
<name>R9P2C9_PSEHS</name>
<dbReference type="Pfam" id="PF23579">
    <property type="entry name" value="ARM_TBCD"/>
    <property type="match status" value="1"/>
</dbReference>
<dbReference type="GO" id="GO:0007023">
    <property type="term" value="P:post-chaperonin tubulin folding pathway"/>
    <property type="evidence" value="ECO:0007669"/>
    <property type="project" value="InterPro"/>
</dbReference>
<dbReference type="Pfam" id="PF12612">
    <property type="entry name" value="TFCD_C"/>
    <property type="match status" value="1"/>
</dbReference>
<dbReference type="InterPro" id="IPR022577">
    <property type="entry name" value="TBCD_C"/>
</dbReference>
<dbReference type="GO" id="GO:0048487">
    <property type="term" value="F:beta-tubulin binding"/>
    <property type="evidence" value="ECO:0007669"/>
    <property type="project" value="InterPro"/>
</dbReference>
<organism evidence="5 6">
    <name type="scientific">Pseudozyma hubeiensis (strain SY62)</name>
    <name type="common">Yeast</name>
    <dbReference type="NCBI Taxonomy" id="1305764"/>
    <lineage>
        <taxon>Eukaryota</taxon>
        <taxon>Fungi</taxon>
        <taxon>Dikarya</taxon>
        <taxon>Basidiomycota</taxon>
        <taxon>Ustilaginomycotina</taxon>
        <taxon>Ustilaginomycetes</taxon>
        <taxon>Ustilaginales</taxon>
        <taxon>Ustilaginaceae</taxon>
        <taxon>Pseudozyma</taxon>
    </lineage>
</organism>
<dbReference type="HOGENOM" id="CLU_003043_0_0_1"/>
<dbReference type="GO" id="GO:0005096">
    <property type="term" value="F:GTPase activator activity"/>
    <property type="evidence" value="ECO:0007669"/>
    <property type="project" value="InterPro"/>
</dbReference>
<evidence type="ECO:0000256" key="2">
    <source>
        <dbReference type="PROSITE-ProRule" id="PRU00103"/>
    </source>
</evidence>
<dbReference type="STRING" id="1305764.R9P2C9"/>
<dbReference type="InterPro" id="IPR011989">
    <property type="entry name" value="ARM-like"/>
</dbReference>
<dbReference type="PANTHER" id="PTHR12658">
    <property type="entry name" value="BETA-TUBULIN COFACTOR D"/>
    <property type="match status" value="1"/>
</dbReference>
<dbReference type="InterPro" id="IPR033162">
    <property type="entry name" value="TBCD"/>
</dbReference>
<dbReference type="EMBL" id="DF238795">
    <property type="protein sequence ID" value="GAC95548.1"/>
    <property type="molecule type" value="Genomic_DNA"/>
</dbReference>
<dbReference type="Pfam" id="PF25767">
    <property type="entry name" value="ARM_TBCD_2nd"/>
    <property type="match status" value="1"/>
</dbReference>
<evidence type="ECO:0000259" key="4">
    <source>
        <dbReference type="Pfam" id="PF25767"/>
    </source>
</evidence>
<gene>
    <name evidence="5" type="ORF">PHSY_003124</name>
</gene>
<evidence type="ECO:0000313" key="5">
    <source>
        <dbReference type="EMBL" id="GAC95548.1"/>
    </source>
</evidence>
<dbReference type="eggNOG" id="KOG1943">
    <property type="taxonomic scope" value="Eukaryota"/>
</dbReference>
<dbReference type="GeneID" id="24108414"/>
<evidence type="ECO:0000259" key="3">
    <source>
        <dbReference type="Pfam" id="PF12612"/>
    </source>
</evidence>
<accession>R9P2C9</accession>
<feature type="domain" description="Tubulin-folding cofactor D C-terminal" evidence="3">
    <location>
        <begin position="903"/>
        <end position="1095"/>
    </location>
</feature>
<dbReference type="InterPro" id="IPR021133">
    <property type="entry name" value="HEAT_type_2"/>
</dbReference>
<dbReference type="RefSeq" id="XP_012189135.1">
    <property type="nucleotide sequence ID" value="XM_012333745.1"/>
</dbReference>
<keyword evidence="6" id="KW-1185">Reference proteome</keyword>